<gene>
    <name evidence="1" type="ORF">BD94_0119</name>
</gene>
<dbReference type="HOGENOM" id="CLU_079880_0_0_10"/>
<organism evidence="1 2">
    <name type="scientific">Elizabethkingia anophelis NUHP1</name>
    <dbReference type="NCBI Taxonomy" id="1338011"/>
    <lineage>
        <taxon>Bacteria</taxon>
        <taxon>Pseudomonadati</taxon>
        <taxon>Bacteroidota</taxon>
        <taxon>Flavobacteriia</taxon>
        <taxon>Flavobacteriales</taxon>
        <taxon>Weeksellaceae</taxon>
        <taxon>Elizabethkingia</taxon>
    </lineage>
</organism>
<dbReference type="EMBL" id="CP007547">
    <property type="protein sequence ID" value="AIL43894.1"/>
    <property type="molecule type" value="Genomic_DNA"/>
</dbReference>
<evidence type="ECO:0000313" key="2">
    <source>
        <dbReference type="Proteomes" id="UP000028933"/>
    </source>
</evidence>
<sequence>MKGKADHIGQQIEEALQMLSTPERAVQMPRYFKTGKGEYGEGDIFYGVSVPDQRSVAKEFYKEISLEELSDVLKSEVHEMRLTAILIVVAKYEKAKDITEKREVVDFYLNHLEYVNNWDIVDSSAHKILGDYAFRNDEEEILYRLSSDENMWKKRVAVVGSFWFIKHKHYELTQKLVLNNLKHSHDLMHKANGWMLREIGKKDESVLLSFLDKYYKEMPRTSLRYAIERLDEDLRQDYLKGNI</sequence>
<dbReference type="Proteomes" id="UP000028933">
    <property type="component" value="Chromosome"/>
</dbReference>
<proteinExistence type="predicted"/>
<dbReference type="Gene3D" id="1.25.10.90">
    <property type="match status" value="1"/>
</dbReference>
<dbReference type="eggNOG" id="COG4912">
    <property type="taxonomic scope" value="Bacteria"/>
</dbReference>
<reference evidence="1" key="1">
    <citation type="journal article" date="2013" name="Lancet">
        <title>First case of E anophelis outbreak in an intensive-care unit.</title>
        <authorList>
            <person name="Teo J."/>
            <person name="Tan S.Y."/>
            <person name="Tay M."/>
            <person name="Ding Y."/>
            <person name="Kjelleberg S."/>
            <person name="Givskov M."/>
            <person name="Lin R.T."/>
            <person name="Yang L."/>
        </authorList>
    </citation>
    <scope>NUCLEOTIDE SEQUENCE [LARGE SCALE GENOMIC DNA]</scope>
    <source>
        <strain evidence="1">NUHP1</strain>
    </source>
</reference>
<dbReference type="GeneID" id="56685207"/>
<dbReference type="STRING" id="1338011.BD94_0119"/>
<reference evidence="1" key="2">
    <citation type="journal article" date="2015" name="Genome Biol. Evol.">
        <title>Complete Genome Sequence and Transcriptomic Analysis of the Novel Pathogen Elizabethkingia anophelis in Response to Oxidative Stress.</title>
        <authorList>
            <person name="Li Y."/>
            <person name="Liu Y."/>
            <person name="Chew S.C."/>
            <person name="Tay M."/>
            <person name="Salido M.M."/>
            <person name="Teo J."/>
            <person name="Lauro F.M."/>
            <person name="Givskov M."/>
            <person name="Yang L."/>
        </authorList>
    </citation>
    <scope>NUCLEOTIDE SEQUENCE</scope>
    <source>
        <strain evidence="1">NUHP1</strain>
    </source>
</reference>
<dbReference type="SUPFAM" id="SSF48371">
    <property type="entry name" value="ARM repeat"/>
    <property type="match status" value="1"/>
</dbReference>
<accession>A0A077ECP4</accession>
<dbReference type="InterPro" id="IPR014825">
    <property type="entry name" value="DNA_alkylation"/>
</dbReference>
<evidence type="ECO:0000313" key="1">
    <source>
        <dbReference type="EMBL" id="AIL43894.1"/>
    </source>
</evidence>
<dbReference type="Pfam" id="PF08713">
    <property type="entry name" value="DNA_alkylation"/>
    <property type="match status" value="1"/>
</dbReference>
<dbReference type="CDD" id="cd06561">
    <property type="entry name" value="AlkD_like"/>
    <property type="match status" value="1"/>
</dbReference>
<dbReference type="RefSeq" id="WP_009086427.1">
    <property type="nucleotide sequence ID" value="NZ_CP007547.1"/>
</dbReference>
<protein>
    <submittedName>
        <fullName evidence="1">Putative DNA alkylation repair enzyme</fullName>
    </submittedName>
</protein>
<name>A0A077ECP4_9FLAO</name>
<dbReference type="InterPro" id="IPR016024">
    <property type="entry name" value="ARM-type_fold"/>
</dbReference>
<dbReference type="PANTHER" id="PTHR34070:SF1">
    <property type="entry name" value="DNA ALKYLATION REPAIR PROTEIN"/>
    <property type="match status" value="1"/>
</dbReference>
<dbReference type="AlphaFoldDB" id="A0A077ECP4"/>
<dbReference type="KEGG" id="eao:BD94_0119"/>
<dbReference type="PANTHER" id="PTHR34070">
    <property type="entry name" value="ARMADILLO-TYPE FOLD"/>
    <property type="match status" value="1"/>
</dbReference>